<dbReference type="InterPro" id="IPR016039">
    <property type="entry name" value="Thiolase-like"/>
</dbReference>
<proteinExistence type="inferred from homology"/>
<dbReference type="Pfam" id="PF00109">
    <property type="entry name" value="ketoacyl-synt"/>
    <property type="match status" value="1"/>
</dbReference>
<dbReference type="InterPro" id="IPR014031">
    <property type="entry name" value="Ketoacyl_synth_C"/>
</dbReference>
<dbReference type="Gene3D" id="3.40.366.10">
    <property type="entry name" value="Malonyl-Coenzyme A Acyl Carrier Protein, domain 2"/>
    <property type="match status" value="1"/>
</dbReference>
<dbReference type="InterPro" id="IPR016036">
    <property type="entry name" value="Malonyl_transacylase_ACP-bd"/>
</dbReference>
<dbReference type="SUPFAM" id="SSF53901">
    <property type="entry name" value="Thiolase-like"/>
    <property type="match status" value="1"/>
</dbReference>
<dbReference type="PROSITE" id="PS00606">
    <property type="entry name" value="KS3_1"/>
    <property type="match status" value="1"/>
</dbReference>
<dbReference type="SMART" id="SM00823">
    <property type="entry name" value="PKS_PP"/>
    <property type="match status" value="4"/>
</dbReference>
<dbReference type="Pfam" id="PF13193">
    <property type="entry name" value="AMP-binding_C"/>
    <property type="match status" value="2"/>
</dbReference>
<dbReference type="Gene3D" id="1.10.1200.10">
    <property type="entry name" value="ACP-like"/>
    <property type="match status" value="4"/>
</dbReference>
<dbReference type="SMART" id="SM01294">
    <property type="entry name" value="PKS_PP_betabranch"/>
    <property type="match status" value="1"/>
</dbReference>
<dbReference type="InterPro" id="IPR014030">
    <property type="entry name" value="Ketoacyl_synth_N"/>
</dbReference>
<sequence length="5195" mass="565078">MSTAVELLHDLRAAKVLVWAKEGGKLGFSADKTLGFPDELRERVRTARAELLAVLQRNGVDSAERAERTTFHRLPLAETGELRSIQRAMYLQSRMDELAGTYTIPLFVELPGADPQRAGQALRALLDGEPLLRMAVQEDLTYRILSTEDIPVETRQVSGVELDALREERARTALPLEGGRLLLPEVLVTEDAVVVGLTHHHLLSDAPSMYVLGERLAGLYAGTATPEQPSYVDYVAHQEVELRAEHYTQARERLTAKLAAANRPRLGRMRPGDNRAVTREDRLGLAELEALRGLAREHRVSLYSVLLTGLYSVLSTFAGGETGFVVAATVGNRPVEFESSVGPFITTLPVIPDYEPGADFATNVRRVHEEVVDLNQHHQLNLDVLAEGLPGGAADLLELVKVLFTFHNFREAPDQGGVPHRVLPYADIADKFGLTVIAKPEADGLLLTTTHAVARFEPGFVDAVTDAWLALLRAVPAHHGPLATLSLLDGPTRELITRENATEADLGDDVTAVELFHRQADRTPDNLAVVFREHRLTYRELDERANRLAHELIARGVRPGSLVCLLLERGQHLSVAVLAVLKAGGAYVPVDPGQPEDRVRFILADTATPVLLTDSTRASGYHNAVVVDTDPDQPSTRPEVALTSADLAYAIYTSGTTGRPKGVLIEHRGLVNRVRWMQRAYPITEADRVVQKTPYVFDVSVWELVWAHWYGAAIVFAEPEGHKDPEYLAGLIRREQVTVIHFVPSMLGAFLEALREPEALRSLRLLFASGEELKLEHVRAVHDRLPWVAPHNLYGPTEASIDVLAFDCTDRALDRVLIGRPIANTRAHVLNDQLQELPVYAVGELFLGGVGLARGYLNRPELTEERFVQAGERLYRTGDLVRRLPDGSLDYLGRNDFQVKIRGYRIELGEVESALTRLPGIRQAVVVVWGQNLAGYYVGSADPARLRAELNAVLPEYMVPAALVELTEVPLTVNGKLDRRALPEPVAAAATGVVEPRTGREAEVRAVCADALGRDGFGVTDDLTRLGMDSIVAIRLAARLRQRFGQAVAVREVFAARTVERLTALLASTESTVDVVAEQGRLSGAVPLLPIQSWFFDQEPPRREHWNQAFLIRVPELDLARLGTALGALFERHDALRLRFRTENDRIVQYYDEHAVPAGLAVLDVRTVSGEALQRSLTTWQRGFDLADGPLHAAGYLHGYADGSARVFLALHHLVVDAVSWRVLADDLHALYEGRELGAKGTSYREWAEAVAGYGCPDPEYWQRQLDGARDLGATDEPCSAELLLDAEATELLLGAANTAFRTTPEELLLTATGLALRELTGQAAHTVVLEGHGRDGLDLDVSGTVGWFTTLRPFRLDTGGAAPDLVGAVLAVKEALRAAPPAIGFGARHHELPDLWFNYLGQPGATDGDWQVLTDPAGQTMPGGMPGALSIFALVTGGRLRVTLDSRLGRERTARLADALDTALRQVLTGCAAHEPGGYTPSDLREVRGEADLPEPVLGLDPHGWFELTDIQQAYLLGRYGNYEIGNVANHVYAEHVYPHLDTARLERAINDLVAEADVLRTVFSLDRLRQRVLPAHEVPAYELAVRTYQRYSELLLEDVRDRLSHEVHDAERFPLFTFEVSVFPDRAVLHLGMDLITLDVRSRLTLLRRLHDLYTGTASPPLPQATFKDHQDHAALLRGSEWYRRDRAYWQAKLPTMPPRPGLPLRNSPDTVVHPRFGEHTIEVAPEVWQRFKARTSALGVSASAALLGLFGSILAHAAGTTELPITVTLANRVPLVPDVDRVLGNFTSTVLHHFTDQPRDAEALLRHTHDRLWEDIAHSLYPGVRVQRDLVRLHELDATKALSPIVFTGAVGEATREFARLPFLAEDEHLDRRRWGAQTSQAWIDLQAVESGDGFSSKWLYVEQLFHEDDIAHLNGLFVRLIGQLADGGTDLPRADYLRAADRELIEAANAFDREPSEDTLVSLIDRHDPASPAVIDAAGAHSYGDLVTDSAALAGALLGTEGSLVAVLADKGYHQVLATTAVLRAGLAYLPLHVDWPLERVAGILTESGTGTVLLTRAHAQRAEVRELGARFRLLVIEDHLDQAPVRLPEVRADDLAYVIFTSGSTGKPKGVTISHRGAMNTIHAVNERFQVTAADRVLALSELSFDLSVYDLFGLLAVGGTIVCPDQARTKDPAHWADLVQRHGVTLWNSVPQLAGLLAEEAAHLGSLRVVMMSGDWIPTTLPARLREVCPAAVVMSLGGATEGSIWSIWYEIGEVDPDWPSIPYGCAMPNQRVYVLTAAGEHCPVGVPGEIHIGGAGVALGYWRDPGLTAARYFTHPELGRLYRTGDLGCWREPGHIEFLGRTDFQVKLNGYRVELGEVEAALAACDGVAQSVAAVVRDRLVGYYVAERPLPEAALTAHLARRLPEYMVPEALVHLTALPLSPNGKLDRAALPEPDAPTTEGHLAPRDEGERRLRDLWAEVLGLPADRLGVRDDLLKLGVDSIVAIRVVGRLRRQLGLAVGVRDVFAHRTVEQFHQRFGHTTATEVRAEQGVLTGPLPTLPVQDWLLGQDLPEPAHWNQSFLIRVPALDPDRLADCVRQLVDHHDALRLRVADGLRYGTGSPGLRTADVSTVDDLDALLTEWQNGFDLADGPLCAFGYLHGYPDGSARVFVAVHHLAVDVLSWQLLTEDLHTLYQGGSLGEKSTSYRQWAEHVRTRFAEAVLPARHPEPLAPAGPARHLRLDFDAELTERLHRCQRVYGTGVDEFLLTALGLALAEVTGRSSWDVALEGHGRDEVSADLDLTRTVGWFTTLHPAHLALSADPVASLKTVKDSVRAAREHALAYGVAVGYTHPMPPVCLNYLGWLEDSGEPWSVTAEPAGTAVHPANELPYTLNLAGAVRGDRLELLVASKLSEEDTERLALALRGQLATLVALVGAETRTHLTASDIAHVLPQERLDELQATRELADVFAATSLQQGFIAHALRQGQADDAYRVQAVWDYHAAIDPDLLRQAWAHAQAQHACLRTGFDWAHDHVQVVAREARLDWRFTDLSGHPEPRREFSALVLADRETPYDLAQPGLFRLRLVKFGDRAYTCLLNTHHAILDGWSSPLLLDTVHTAYLRLLDGREPAAATEDYAACQRYLAAHAHEHTGFWRAHVADASGPADLGGLLRPEARGTDLGNHRRVERQNRRARLLPAHAATALRTAAAAEGVTPAAVFQYAWHRQLSVYGGTGTTVVGTVLSGRELPVDGIERAVGLFLSTVPLLVRHTAEATLAAEVQALQRDLHEASRRGTVDLAALEPAGRRLFDSLFIHENYPESANPEHTRELAPEFRWRHQKRDYPLVLTVAERGEAVELSVDYAEELFEASTVDRLLAGVETVVSAFTARPATPVTEVVLAGAADLAAQRAWNDTGVALPAEPVIHRAFARHAAATPDAPALEHTGEVLTYAELDALTNRLARALDVAPGERVLLLLDRGLHTVAGPLAVLKAGAAYVPLAPDYPKERGARVVAGSGARVVLTQARHRARVQEQWPGLRVVTVEEPAESAAPLGVEVSGDGPAYLMYTSGSTGEPKGVEITHHAFTSTVEAVRQRHFPGSGPLSTYSVTNYVFDIFGLEYGLTLLTGGRITVGDPWVTGLDCSPFDFVQMTPSLLELKLPDLRGTGGVRLLVGGEKLERRLLESALPRFAEVVNVYGPTETTIWSTTATYRGELAGPVTIGRALPNEGAHVLGTGLAPLPIGAVGELCLSGQALATGYAGDPGLTRARFVDTPLGRVYRTGDLARWLPEGELEFLGRVDNQVKLRGHRIELGEIDSALLACGARQAVTLVVDERLVGYHVGAEISAEQLVELLPEHMRPEVLIRLDALPLTHSGKLDRRALPVPAAEPAGFAAPSTDVEAVLAAAWCAVLGADRVGRHDRFFDLGGNSVSLTRVHGRLPADLRARVSVTDLFAHPTIAGLAAHLDRPAAAAPVTVRERSTVDRDIAVIGMACRFPDADTVEEYWHNLLAGKRSAVRHSREELLAAGVPERLLDRPSYVPVQVRMRDVGAFDAAFFGFSRRDAELMDPQQRVFLETAWHALEDAFHDPVSADAVGVFAGMGQNAYFDDHVRPALAGADPAEEYQAMIHSQANFLATKVAYRLDLTGPAITVQTACSSSLVAVHQAVGALLAGDCDVALAGGVSIGQLGVRGYLHQQGMVFSADGTCRAFDASATGTIEGQGAGIVVLKPLDRALADGDQVRAVIKASAVNNDGHDKVGYTAPSARQQAAVIAAAHRRAGITADTVGYVETHGTGTPLGDPIEFEGLRTAFGPGANAVLGAVKANIGHLDVASGVAGLIKAVLCLEHRTLVPTPGFEKPNPAIDLAGNGFRVGTEVEPWDSAGVRRAGVSSFGIGGTNAHVVLEEAPAVPRTPGNGRDRQLVVVSGRTPEAARRQAVRLAAHLPAELSRLSYTSLAARRPFEHGLVATGTTPAELAEALRVPAEPVPWREHRPVVFLFPGQGSQYQGMGRALYDSEPLFRSTVDECAAHLAGLGDGVADLLGWTARVGETEYTQPALFVLEYALARWFTAHGVRPAAMIGHSVGEYVAACLAGVFTLPEALRLVHTRGRLLARTAPGAMLAVPLPESEELLAGYALDVAAVNDHGSCVVAGTPEEVTRFAEDLAARGVRARRVPVSRAFHSRLLEPVLAEFERAVASVEPRKPELPFISGLTGDWADPWEVTQPRYWVDQLRGKVAFADGLGTLLTAEPTRHAAYAEIGPGRVLARLVRTHRHREDNPVTATQPRSAEGDARAEALTALGVLHVAGAPVDAAVLTGHGPADRVRLPGYAFDRTEHWIGRTAREEHAAPEPDGVATVEAVVEEAWRAVLGVAPASPHEDFFAQGGDSLAAVQLVARVERRLGVRLELLELPRPTPAALCAQLRARLAGLTGVGPRSVVRIRQGEDGVVPLVLVHPVGGDVYFYRELAQTLPESQPVYVIRSPMLDGLAEFDTIEDMAGHYLDLLAELDVRPPYRLGGSSFGGLVAYEMAREVAARHGLRPEVVLVDTPSPDNLPADMAEPEILDYLSRYGLSGLAFSQTELESLPTTEAKIRYLADRARGTVFEEMLAEDFLPTYLHVWRRHSAAMHRYRAQPYDGDLVFFSHQETIPEFPTGQDRFWRRLAQGGWRHVPVPGNHLSMNAMPHVAHIGAALGEKRLAGPTPPSSPDPAPTSEESR</sequence>
<dbReference type="Gene3D" id="3.30.300.30">
    <property type="match status" value="3"/>
</dbReference>
<dbReference type="Pfam" id="PF02801">
    <property type="entry name" value="Ketoacyl-synt_C"/>
    <property type="match status" value="1"/>
</dbReference>
<dbReference type="Pfam" id="PF00668">
    <property type="entry name" value="Condensation"/>
    <property type="match status" value="5"/>
</dbReference>
<dbReference type="InterPro" id="IPR045851">
    <property type="entry name" value="AMP-bd_C_sf"/>
</dbReference>
<dbReference type="Gene3D" id="3.40.50.1820">
    <property type="entry name" value="alpha/beta hydrolase"/>
    <property type="match status" value="1"/>
</dbReference>
<dbReference type="InterPro" id="IPR010071">
    <property type="entry name" value="AA_adenyl_dom"/>
</dbReference>
<comment type="cofactor">
    <cofactor evidence="1">
        <name>pantetheine 4'-phosphate</name>
        <dbReference type="ChEBI" id="CHEBI:47942"/>
    </cofactor>
</comment>
<dbReference type="InterPro" id="IPR029058">
    <property type="entry name" value="AB_hydrolase_fold"/>
</dbReference>
<dbReference type="InterPro" id="IPR018201">
    <property type="entry name" value="Ketoacyl_synth_AS"/>
</dbReference>
<comment type="caution">
    <text evidence="9">The sequence shown here is derived from an EMBL/GenBank/DDBJ whole genome shotgun (WGS) entry which is preliminary data.</text>
</comment>
<dbReference type="PROSITE" id="PS50075">
    <property type="entry name" value="CARRIER"/>
    <property type="match status" value="4"/>
</dbReference>
<keyword evidence="2" id="KW-0596">Phosphopantetheine</keyword>
<accession>A0ABS5AP99</accession>
<gene>
    <name evidence="9" type="ORF">JOF53_007271</name>
</gene>
<dbReference type="SMART" id="SM00827">
    <property type="entry name" value="PKS_AT"/>
    <property type="match status" value="1"/>
</dbReference>
<feature type="region of interest" description="Disordered" evidence="6">
    <location>
        <begin position="2433"/>
        <end position="2454"/>
    </location>
</feature>
<dbReference type="Pfam" id="PF00698">
    <property type="entry name" value="Acyl_transf_1"/>
    <property type="match status" value="1"/>
</dbReference>
<dbReference type="InterPro" id="IPR025110">
    <property type="entry name" value="AMP-bd_C"/>
</dbReference>
<dbReference type="InterPro" id="IPR023213">
    <property type="entry name" value="CAT-like_dom_sf"/>
</dbReference>
<dbReference type="NCBIfam" id="NF003417">
    <property type="entry name" value="PRK04813.1"/>
    <property type="match status" value="3"/>
</dbReference>
<dbReference type="PROSITE" id="PS00455">
    <property type="entry name" value="AMP_BINDING"/>
    <property type="match status" value="2"/>
</dbReference>
<feature type="region of interest" description="Disordered" evidence="6">
    <location>
        <begin position="5174"/>
        <end position="5195"/>
    </location>
</feature>
<dbReference type="PANTHER" id="PTHR45527">
    <property type="entry name" value="NONRIBOSOMAL PEPTIDE SYNTHETASE"/>
    <property type="match status" value="1"/>
</dbReference>
<dbReference type="InterPro" id="IPR006162">
    <property type="entry name" value="Ppantetheine_attach_site"/>
</dbReference>
<protein>
    <submittedName>
        <fullName evidence="9">Amino acid adenylation domain-containing protein</fullName>
    </submittedName>
</protein>
<dbReference type="Proteomes" id="UP001519363">
    <property type="component" value="Unassembled WGS sequence"/>
</dbReference>
<dbReference type="SMART" id="SM00825">
    <property type="entry name" value="PKS_KS"/>
    <property type="match status" value="1"/>
</dbReference>
<feature type="domain" description="Carrier" evidence="7">
    <location>
        <begin position="2451"/>
        <end position="2528"/>
    </location>
</feature>
<dbReference type="SUPFAM" id="SSF52777">
    <property type="entry name" value="CoA-dependent acyltransferases"/>
    <property type="match status" value="10"/>
</dbReference>
<dbReference type="Gene3D" id="3.30.70.3290">
    <property type="match status" value="1"/>
</dbReference>
<evidence type="ECO:0000313" key="10">
    <source>
        <dbReference type="Proteomes" id="UP001519363"/>
    </source>
</evidence>
<dbReference type="SUPFAM" id="SSF53474">
    <property type="entry name" value="alpha/beta-Hydrolases"/>
    <property type="match status" value="1"/>
</dbReference>
<dbReference type="Pfam" id="PF00975">
    <property type="entry name" value="Thioesterase"/>
    <property type="match status" value="1"/>
</dbReference>
<feature type="domain" description="Carrier" evidence="7">
    <location>
        <begin position="995"/>
        <end position="1070"/>
    </location>
</feature>
<evidence type="ECO:0000256" key="6">
    <source>
        <dbReference type="SAM" id="MobiDB-lite"/>
    </source>
</evidence>
<feature type="domain" description="Ketosynthase family 3 (KS3)" evidence="8">
    <location>
        <begin position="3965"/>
        <end position="4386"/>
    </location>
</feature>
<dbReference type="SUPFAM" id="SSF52151">
    <property type="entry name" value="FabD/lysophospholipase-like"/>
    <property type="match status" value="1"/>
</dbReference>
<dbReference type="InterPro" id="IPR001242">
    <property type="entry name" value="Condensation_dom"/>
</dbReference>
<dbReference type="Gene3D" id="3.30.559.30">
    <property type="entry name" value="Nonribosomal peptide synthetase, condensation domain"/>
    <property type="match status" value="5"/>
</dbReference>
<dbReference type="InterPro" id="IPR020845">
    <property type="entry name" value="AMP-binding_CS"/>
</dbReference>
<dbReference type="CDD" id="cd05930">
    <property type="entry name" value="A_NRPS"/>
    <property type="match status" value="2"/>
</dbReference>
<dbReference type="PANTHER" id="PTHR45527:SF1">
    <property type="entry name" value="FATTY ACID SYNTHASE"/>
    <property type="match status" value="1"/>
</dbReference>
<evidence type="ECO:0000259" key="7">
    <source>
        <dbReference type="PROSITE" id="PS50075"/>
    </source>
</evidence>
<dbReference type="InterPro" id="IPR001227">
    <property type="entry name" value="Ac_transferase_dom_sf"/>
</dbReference>
<dbReference type="Gene3D" id="3.40.50.12780">
    <property type="entry name" value="N-terminal domain of ligase-like"/>
    <property type="match status" value="3"/>
</dbReference>
<dbReference type="SUPFAM" id="SSF47336">
    <property type="entry name" value="ACP-like"/>
    <property type="match status" value="4"/>
</dbReference>
<dbReference type="RefSeq" id="WP_209707544.1">
    <property type="nucleotide sequence ID" value="NZ_JAGIOO010000001.1"/>
</dbReference>
<dbReference type="SUPFAM" id="SSF55048">
    <property type="entry name" value="Probable ACP-binding domain of malonyl-CoA ACP transacylase"/>
    <property type="match status" value="1"/>
</dbReference>
<dbReference type="InterPro" id="IPR042099">
    <property type="entry name" value="ANL_N_sf"/>
</dbReference>
<dbReference type="PROSITE" id="PS00012">
    <property type="entry name" value="PHOSPHOPANTETHEINE"/>
    <property type="match status" value="2"/>
</dbReference>
<evidence type="ECO:0000256" key="1">
    <source>
        <dbReference type="ARBA" id="ARBA00001957"/>
    </source>
</evidence>
<dbReference type="Pfam" id="PF16197">
    <property type="entry name" value="KAsynt_C_assoc"/>
    <property type="match status" value="1"/>
</dbReference>
<dbReference type="NCBIfam" id="TIGR01733">
    <property type="entry name" value="AA-adenyl-dom"/>
    <property type="match status" value="3"/>
</dbReference>
<dbReference type="SUPFAM" id="SSF56801">
    <property type="entry name" value="Acetyl-CoA synthetase-like"/>
    <property type="match status" value="3"/>
</dbReference>
<evidence type="ECO:0000256" key="2">
    <source>
        <dbReference type="ARBA" id="ARBA00022450"/>
    </source>
</evidence>
<dbReference type="Gene3D" id="1.10.10.1830">
    <property type="entry name" value="Non-ribosomal peptide synthase, adenylation domain"/>
    <property type="match status" value="1"/>
</dbReference>
<dbReference type="InterPro" id="IPR032821">
    <property type="entry name" value="PKS_assoc"/>
</dbReference>
<dbReference type="InterPro" id="IPR001031">
    <property type="entry name" value="Thioesterase"/>
</dbReference>
<evidence type="ECO:0000256" key="5">
    <source>
        <dbReference type="ARBA" id="ARBA00029443"/>
    </source>
</evidence>
<organism evidence="9 10">
    <name type="scientific">Crossiella equi</name>
    <dbReference type="NCBI Taxonomy" id="130796"/>
    <lineage>
        <taxon>Bacteria</taxon>
        <taxon>Bacillati</taxon>
        <taxon>Actinomycetota</taxon>
        <taxon>Actinomycetes</taxon>
        <taxon>Pseudonocardiales</taxon>
        <taxon>Pseudonocardiaceae</taxon>
        <taxon>Crossiella</taxon>
    </lineage>
</organism>
<evidence type="ECO:0000256" key="3">
    <source>
        <dbReference type="ARBA" id="ARBA00022553"/>
    </source>
</evidence>
<dbReference type="InterPro" id="IPR016035">
    <property type="entry name" value="Acyl_Trfase/lysoPLipase"/>
</dbReference>
<dbReference type="InterPro" id="IPR020806">
    <property type="entry name" value="PKS_PP-bd"/>
</dbReference>
<name>A0ABS5AP99_9PSEU</name>
<evidence type="ECO:0000256" key="4">
    <source>
        <dbReference type="ARBA" id="ARBA00022679"/>
    </source>
</evidence>
<dbReference type="Gene3D" id="3.30.559.10">
    <property type="entry name" value="Chloramphenicol acetyltransferase-like domain"/>
    <property type="match status" value="5"/>
</dbReference>
<feature type="domain" description="Carrier" evidence="7">
    <location>
        <begin position="3876"/>
        <end position="3951"/>
    </location>
</feature>
<dbReference type="InterPro" id="IPR000873">
    <property type="entry name" value="AMP-dep_synth/lig_dom"/>
</dbReference>
<keyword evidence="3" id="KW-0597">Phosphoprotein</keyword>
<dbReference type="InterPro" id="IPR044894">
    <property type="entry name" value="TubC_N_sf"/>
</dbReference>
<dbReference type="CDD" id="cd00833">
    <property type="entry name" value="PKS"/>
    <property type="match status" value="1"/>
</dbReference>
<dbReference type="PROSITE" id="PS52004">
    <property type="entry name" value="KS3_2"/>
    <property type="match status" value="1"/>
</dbReference>
<dbReference type="Gene3D" id="3.40.47.10">
    <property type="match status" value="1"/>
</dbReference>
<dbReference type="InterPro" id="IPR014043">
    <property type="entry name" value="Acyl_transferase_dom"/>
</dbReference>
<feature type="compositionally biased region" description="Pro residues" evidence="6">
    <location>
        <begin position="5179"/>
        <end position="5188"/>
    </location>
</feature>
<reference evidence="9 10" key="1">
    <citation type="submission" date="2021-03" db="EMBL/GenBank/DDBJ databases">
        <title>Sequencing the genomes of 1000 actinobacteria strains.</title>
        <authorList>
            <person name="Klenk H.-P."/>
        </authorList>
    </citation>
    <scope>NUCLEOTIDE SEQUENCE [LARGE SCALE GENOMIC DNA]</scope>
    <source>
        <strain evidence="9 10">DSM 44580</strain>
    </source>
</reference>
<dbReference type="InterPro" id="IPR020841">
    <property type="entry name" value="PKS_Beta-ketoAc_synthase_dom"/>
</dbReference>
<evidence type="ECO:0000259" key="8">
    <source>
        <dbReference type="PROSITE" id="PS52004"/>
    </source>
</evidence>
<dbReference type="InterPro" id="IPR036736">
    <property type="entry name" value="ACP-like_sf"/>
</dbReference>
<evidence type="ECO:0000313" key="9">
    <source>
        <dbReference type="EMBL" id="MBP2478399.1"/>
    </source>
</evidence>
<dbReference type="Pfam" id="PF00501">
    <property type="entry name" value="AMP-binding"/>
    <property type="match status" value="3"/>
</dbReference>
<dbReference type="Pfam" id="PF00550">
    <property type="entry name" value="PP-binding"/>
    <property type="match status" value="4"/>
</dbReference>
<dbReference type="EMBL" id="JAGIOO010000001">
    <property type="protein sequence ID" value="MBP2478399.1"/>
    <property type="molecule type" value="Genomic_DNA"/>
</dbReference>
<feature type="domain" description="Carrier" evidence="7">
    <location>
        <begin position="4832"/>
        <end position="4910"/>
    </location>
</feature>
<comment type="similarity">
    <text evidence="5">In the C-terminal section; belongs to the NRP synthetase family.</text>
</comment>
<dbReference type="InterPro" id="IPR009081">
    <property type="entry name" value="PP-bd_ACP"/>
</dbReference>
<keyword evidence="10" id="KW-1185">Reference proteome</keyword>
<keyword evidence="4" id="KW-0808">Transferase</keyword>